<dbReference type="Proteomes" id="UP000001940">
    <property type="component" value="Chromosome IV"/>
</dbReference>
<dbReference type="UCSC" id="C26B2.2">
    <property type="organism name" value="c. elegans"/>
</dbReference>
<dbReference type="GeneID" id="182926"/>
<dbReference type="RefSeq" id="NP_501345.1">
    <property type="nucleotide sequence ID" value="NM_068944.2"/>
</dbReference>
<sequence length="217" mass="23715">MTSRKAKESAHMSASDIISTFNDFFTNFPANKSFDMTYKVYLKDLADADEELTSSRRNSELNLTENKPITIASCGFVPQMMSSSTVKNLSLSSSATNFNSEKSEIGSKITMNPAKQVLKGRNTRKKRSMVDLSQINKIFGRDYNPPAPSSKSPPTIYVNLGVIYSSSSSHASDASSISSHTSVSSTFTEKQHEFGKLVPSGTDGSLELFVKVADCFD</sequence>
<dbReference type="FunCoup" id="Q18193">
    <property type="interactions" value="811"/>
</dbReference>
<evidence type="ECO:0000313" key="2">
    <source>
        <dbReference type="Proteomes" id="UP000001940"/>
    </source>
</evidence>
<gene>
    <name evidence="1 3" type="ORF">C26B2.2</name>
    <name evidence="1" type="ORF">CELE_C26B2.2</name>
</gene>
<evidence type="ECO:0000313" key="1">
    <source>
        <dbReference type="EMBL" id="CCD65192.1"/>
    </source>
</evidence>
<protein>
    <submittedName>
        <fullName evidence="1">Membrane-associated kinase regulator</fullName>
    </submittedName>
</protein>
<keyword evidence="1" id="KW-0418">Kinase</keyword>
<dbReference type="PIR" id="T34122">
    <property type="entry name" value="T34122"/>
</dbReference>
<reference evidence="1 2" key="1">
    <citation type="journal article" date="1998" name="Science">
        <title>Genome sequence of the nematode C. elegans: a platform for investigating biology.</title>
        <authorList>
            <consortium name="The C. elegans sequencing consortium"/>
            <person name="Sulson J.E."/>
            <person name="Waterston R."/>
        </authorList>
    </citation>
    <scope>NUCLEOTIDE SEQUENCE [LARGE SCALE GENOMIC DNA]</scope>
    <source>
        <strain evidence="1 2">Bristol N2</strain>
    </source>
</reference>
<dbReference type="HOGENOM" id="CLU_121595_0_0_1"/>
<keyword evidence="1" id="KW-0808">Transferase</keyword>
<dbReference type="AGR" id="WB:WBGene00016125"/>
<accession>Q18193</accession>
<dbReference type="EMBL" id="BX284604">
    <property type="protein sequence ID" value="CCD65192.1"/>
    <property type="molecule type" value="Genomic_DNA"/>
</dbReference>
<dbReference type="KEGG" id="cel:CELE_C26B2.2"/>
<dbReference type="AlphaFoldDB" id="Q18193"/>
<keyword evidence="2" id="KW-1185">Reference proteome</keyword>
<organism evidence="1 2">
    <name type="scientific">Caenorhabditis elegans</name>
    <dbReference type="NCBI Taxonomy" id="6239"/>
    <lineage>
        <taxon>Eukaryota</taxon>
        <taxon>Metazoa</taxon>
        <taxon>Ecdysozoa</taxon>
        <taxon>Nematoda</taxon>
        <taxon>Chromadorea</taxon>
        <taxon>Rhabditida</taxon>
        <taxon>Rhabditina</taxon>
        <taxon>Rhabditomorpha</taxon>
        <taxon>Rhabditoidea</taxon>
        <taxon>Rhabditidae</taxon>
        <taxon>Peloderinae</taxon>
        <taxon>Caenorhabditis</taxon>
    </lineage>
</organism>
<dbReference type="WormBase" id="C26B2.2">
    <property type="protein sequence ID" value="CE04088"/>
    <property type="gene ID" value="WBGene00016125"/>
</dbReference>
<name>Q18193_CAEEL</name>
<dbReference type="PaxDb" id="6239-C26B2.2"/>
<dbReference type="eggNOG" id="ENOG502TI54">
    <property type="taxonomic scope" value="Eukaryota"/>
</dbReference>
<dbReference type="InParanoid" id="Q18193"/>
<evidence type="ECO:0000313" key="3">
    <source>
        <dbReference type="WormBase" id="C26B2.2"/>
    </source>
</evidence>
<dbReference type="OMA" id="AKESAHM"/>
<dbReference type="Bgee" id="WBGene00016125">
    <property type="expression patterns" value="Expressed in material anatomical entity and 2 other cell types or tissues"/>
</dbReference>
<dbReference type="PhylomeDB" id="Q18193"/>
<dbReference type="CTD" id="182926"/>
<proteinExistence type="predicted"/>
<dbReference type="GO" id="GO:0016301">
    <property type="term" value="F:kinase activity"/>
    <property type="evidence" value="ECO:0007669"/>
    <property type="project" value="UniProtKB-KW"/>
</dbReference>
<dbReference type="OrthoDB" id="5842242at2759"/>
<dbReference type="STRING" id="6239.C26B2.2.1"/>